<dbReference type="InterPro" id="IPR002293">
    <property type="entry name" value="AA/rel_permease1"/>
</dbReference>
<dbReference type="PANTHER" id="PTHR11785">
    <property type="entry name" value="AMINO ACID TRANSPORTER"/>
    <property type="match status" value="1"/>
</dbReference>
<sequence length="439" mass="48096">MAGLDSGAAKALLQKTPITDSSSQEKVQMKKELGLLEGVAIILGIIFGSGIFISPKGVLQEVGSPGFSVLIWILCGVLSMIGALCYAELGTSIPKSGGDYAYIFEAFGPLPAFLYLWDAMLIFVPTTNAIMGLTFASYITKPLFPYCAIPDPAIRLIAAAAICLLSFLNCYDVKLTTKLQNLFMFTKIFALVMIIAAGLVYAALGNVDRFENVWYGTVTDPGRIAVAFYSGIFSYSGWNYLNFMTEELRNPYVNLPRAIYISLPLVTISYVLANISYLIVLTPVELIASDAIAVTFADHLIEYFSWIMSILVAISAFGGLSVHIMTSSRMCFVGARYGHFPAMLSHININRYTPTPSLIFLMLLSLIMLCTSDVYVLITYSSIVESFFIMLSVAGILYLRWKQPNMERPIKCNDIIPGLPLGSNYICFSLCSSGGHPVF</sequence>
<feature type="transmembrane region" description="Helical" evidence="5">
    <location>
        <begin position="33"/>
        <end position="54"/>
    </location>
</feature>
<evidence type="ECO:0000313" key="7">
    <source>
        <dbReference type="Proteomes" id="UP001359485"/>
    </source>
</evidence>
<feature type="transmembrane region" description="Helical" evidence="5">
    <location>
        <begin position="99"/>
        <end position="117"/>
    </location>
</feature>
<protein>
    <recommendedName>
        <fullName evidence="8">Y+L amino acid transporter 2</fullName>
    </recommendedName>
</protein>
<feature type="transmembrane region" description="Helical" evidence="5">
    <location>
        <begin position="183"/>
        <end position="204"/>
    </location>
</feature>
<keyword evidence="3 5" id="KW-1133">Transmembrane helix</keyword>
<keyword evidence="7" id="KW-1185">Reference proteome</keyword>
<gene>
    <name evidence="6" type="ORF">RUM44_005123</name>
</gene>
<evidence type="ECO:0000256" key="4">
    <source>
        <dbReference type="ARBA" id="ARBA00023136"/>
    </source>
</evidence>
<accession>A0ABR1AE59</accession>
<evidence type="ECO:0000256" key="3">
    <source>
        <dbReference type="ARBA" id="ARBA00022989"/>
    </source>
</evidence>
<feature type="transmembrane region" description="Helical" evidence="5">
    <location>
        <begin position="358"/>
        <end position="377"/>
    </location>
</feature>
<feature type="transmembrane region" description="Helical" evidence="5">
    <location>
        <begin position="300"/>
        <end position="320"/>
    </location>
</feature>
<comment type="subcellular location">
    <subcellularLocation>
        <location evidence="1">Membrane</location>
        <topology evidence="1">Multi-pass membrane protein</topology>
    </subcellularLocation>
</comment>
<evidence type="ECO:0008006" key="8">
    <source>
        <dbReference type="Google" id="ProtNLM"/>
    </source>
</evidence>
<feature type="transmembrane region" description="Helical" evidence="5">
    <location>
        <begin position="224"/>
        <end position="241"/>
    </location>
</feature>
<keyword evidence="2 5" id="KW-0812">Transmembrane</keyword>
<feature type="transmembrane region" description="Helical" evidence="5">
    <location>
        <begin position="153"/>
        <end position="171"/>
    </location>
</feature>
<organism evidence="6 7">
    <name type="scientific">Polyplax serrata</name>
    <name type="common">Common mouse louse</name>
    <dbReference type="NCBI Taxonomy" id="468196"/>
    <lineage>
        <taxon>Eukaryota</taxon>
        <taxon>Metazoa</taxon>
        <taxon>Ecdysozoa</taxon>
        <taxon>Arthropoda</taxon>
        <taxon>Hexapoda</taxon>
        <taxon>Insecta</taxon>
        <taxon>Pterygota</taxon>
        <taxon>Neoptera</taxon>
        <taxon>Paraneoptera</taxon>
        <taxon>Psocodea</taxon>
        <taxon>Troctomorpha</taxon>
        <taxon>Phthiraptera</taxon>
        <taxon>Anoplura</taxon>
        <taxon>Polyplacidae</taxon>
        <taxon>Polyplax</taxon>
    </lineage>
</organism>
<dbReference type="PANTHER" id="PTHR11785:SF535">
    <property type="entry name" value="GH08870P"/>
    <property type="match status" value="1"/>
</dbReference>
<feature type="transmembrane region" description="Helical" evidence="5">
    <location>
        <begin position="66"/>
        <end position="87"/>
    </location>
</feature>
<dbReference type="PIRSF" id="PIRSF006060">
    <property type="entry name" value="AA_transporter"/>
    <property type="match status" value="1"/>
</dbReference>
<dbReference type="EMBL" id="JAWJWF010000051">
    <property type="protein sequence ID" value="KAK6617535.1"/>
    <property type="molecule type" value="Genomic_DNA"/>
</dbReference>
<comment type="caution">
    <text evidence="6">The sequence shown here is derived from an EMBL/GenBank/DDBJ whole genome shotgun (WGS) entry which is preliminary data.</text>
</comment>
<evidence type="ECO:0000256" key="1">
    <source>
        <dbReference type="ARBA" id="ARBA00004141"/>
    </source>
</evidence>
<dbReference type="Gene3D" id="1.20.1740.10">
    <property type="entry name" value="Amino acid/polyamine transporter I"/>
    <property type="match status" value="1"/>
</dbReference>
<dbReference type="InterPro" id="IPR050598">
    <property type="entry name" value="AminoAcid_Transporter"/>
</dbReference>
<name>A0ABR1AE59_POLSC</name>
<dbReference type="Pfam" id="PF13520">
    <property type="entry name" value="AA_permease_2"/>
    <property type="match status" value="1"/>
</dbReference>
<feature type="transmembrane region" description="Helical" evidence="5">
    <location>
        <begin position="383"/>
        <end position="401"/>
    </location>
</feature>
<proteinExistence type="predicted"/>
<evidence type="ECO:0000256" key="2">
    <source>
        <dbReference type="ARBA" id="ARBA00022692"/>
    </source>
</evidence>
<evidence type="ECO:0000313" key="6">
    <source>
        <dbReference type="EMBL" id="KAK6617535.1"/>
    </source>
</evidence>
<reference evidence="6 7" key="1">
    <citation type="submission" date="2023-09" db="EMBL/GenBank/DDBJ databases">
        <title>Genomes of two closely related lineages of the louse Polyplax serrata with different host specificities.</title>
        <authorList>
            <person name="Martinu J."/>
            <person name="Tarabai H."/>
            <person name="Stefka J."/>
            <person name="Hypsa V."/>
        </authorList>
    </citation>
    <scope>NUCLEOTIDE SEQUENCE [LARGE SCALE GENOMIC DNA]</scope>
    <source>
        <strain evidence="6">98ZLc_SE</strain>
    </source>
</reference>
<keyword evidence="4 5" id="KW-0472">Membrane</keyword>
<feature type="transmembrane region" description="Helical" evidence="5">
    <location>
        <begin position="261"/>
        <end position="280"/>
    </location>
</feature>
<evidence type="ECO:0000256" key="5">
    <source>
        <dbReference type="SAM" id="Phobius"/>
    </source>
</evidence>
<dbReference type="Proteomes" id="UP001359485">
    <property type="component" value="Unassembled WGS sequence"/>
</dbReference>